<evidence type="ECO:0000313" key="2">
    <source>
        <dbReference type="Proteomes" id="UP000011300"/>
    </source>
</evidence>
<dbReference type="KEGG" id="vg:4363368"/>
<name>Q070G5_CPRVZ</name>
<gene>
    <name evidence="1" type="ORF">CRV086</name>
</gene>
<organism evidence="1 2">
    <name type="scientific">Nile crocodilepox virus (isolate Crocodylus niloticus/Zimbabwe/Ume/2001)</name>
    <name type="common">CRV</name>
    <dbReference type="NCBI Taxonomy" id="1289473"/>
    <lineage>
        <taxon>Viruses</taxon>
        <taxon>Varidnaviria</taxon>
        <taxon>Bamfordvirae</taxon>
        <taxon>Nucleocytoviricota</taxon>
        <taxon>Pokkesviricetes</taxon>
        <taxon>Chitovirales</taxon>
        <taxon>Poxviridae</taxon>
        <taxon>Chordopoxvirinae</taxon>
        <taxon>Crocodylidpoxvirus</taxon>
        <taxon>Crocodylidpoxvirus nilecrocodilepox</taxon>
        <taxon>Nile crocodilepox virus</taxon>
    </lineage>
</organism>
<accession>Q070G5</accession>
<dbReference type="GeneID" id="4363368"/>
<dbReference type="Proteomes" id="UP000011300">
    <property type="component" value="Segment"/>
</dbReference>
<keyword evidence="2" id="KW-1185">Reference proteome</keyword>
<proteinExistence type="predicted"/>
<organismHost>
    <name type="scientific">Crocodylus johnstoni</name>
    <name type="common">Australian freshwater crocodile</name>
    <dbReference type="NCBI Taxonomy" id="184234"/>
</organismHost>
<dbReference type="Gene3D" id="3.30.565.10">
    <property type="entry name" value="Histidine kinase-like ATPase, C-terminal domain"/>
    <property type="match status" value="1"/>
</dbReference>
<dbReference type="InterPro" id="IPR036890">
    <property type="entry name" value="HATPase_C_sf"/>
</dbReference>
<reference evidence="1 2" key="1">
    <citation type="journal article" date="2006" name="J. Virol.">
        <title>Genome of crocodilepox virus.</title>
        <authorList>
            <person name="Afonso C.L."/>
            <person name="Tulman E.R."/>
            <person name="Delhon G."/>
            <person name="Lu Z."/>
            <person name="Viljoen G.J."/>
            <person name="Wallace D.B."/>
            <person name="Kutish G.F."/>
            <person name="Rock D.L."/>
        </authorList>
    </citation>
    <scope>NUCLEOTIDE SEQUENCE [LARGE SCALE GENOMIC DNA]</scope>
    <source>
        <strain evidence="2">Isolate Crocodylus niloticus/Zimbabwe/Ume/2001</strain>
    </source>
</reference>
<sequence length="392" mass="43455">MRTRPDYARACANAFFPVTGVGHMIPSETTAMTTLFGQVRCYEGAARILNELISNAVDHCLMIGGGRVYVDMAGFEFTVANTSRVPVLDFEDGRQTLIPHVLMTQNVTYSPDAYEAIGSGRYGVGIKLVRSFVDKVSMEVSDGKRTYVYDTELNDEERHFPGCEPDPRLGHQFFRMCVTLSSEAFSIDNKTLKRGLRAFLVARLREYVFYLGAVDRDVSIYYSGRRLSCDVPDCLANANAIRDLPVAYVDSRGLRREGRVWAYFAPELESEAVGALVNGVRVTRIVLARKLLRAIAASCEAFRDCRVFVILECPGIEFSGPDKTAVAGRFELHRSRLDEALAQLLPPQEQTAETEPEAPPPALPGGSSPFYRFAGLARRAAALLLELIFLDP</sequence>
<organismHost>
    <name type="scientific">Crocodylus niloticus</name>
    <name type="common">Nile crocodile</name>
    <name type="synonym">African crocodile</name>
    <dbReference type="NCBI Taxonomy" id="8501"/>
</organismHost>
<organismHost>
    <name type="scientific">Crocodylus porosus</name>
    <name type="common">Saltwater crocodile</name>
    <name type="synonym">Estuarine crocodile</name>
    <dbReference type="NCBI Taxonomy" id="8502"/>
</organismHost>
<protein>
    <submittedName>
        <fullName evidence="1">GyrB-like ATPase domain protein</fullName>
    </submittedName>
</protein>
<dbReference type="RefSeq" id="YP_784276.1">
    <property type="nucleotide sequence ID" value="NC_008030.1"/>
</dbReference>
<dbReference type="SUPFAM" id="SSF55874">
    <property type="entry name" value="ATPase domain of HSP90 chaperone/DNA topoisomerase II/histidine kinase"/>
    <property type="match status" value="1"/>
</dbReference>
<evidence type="ECO:0000313" key="1">
    <source>
        <dbReference type="EMBL" id="ABJ08977.1"/>
    </source>
</evidence>
<dbReference type="EMBL" id="DQ356948">
    <property type="protein sequence ID" value="ABJ08977.1"/>
    <property type="molecule type" value="Genomic_DNA"/>
</dbReference>